<gene>
    <name evidence="3" type="ORF">AVDCRST_MAG77-840</name>
</gene>
<dbReference type="SUPFAM" id="SSF52172">
    <property type="entry name" value="CheY-like"/>
    <property type="match status" value="1"/>
</dbReference>
<protein>
    <recommendedName>
        <fullName evidence="2">Response regulatory domain-containing protein</fullName>
    </recommendedName>
</protein>
<dbReference type="AlphaFoldDB" id="A0A6J4HL65"/>
<dbReference type="EMBL" id="CADCTC010000055">
    <property type="protein sequence ID" value="CAA9228029.1"/>
    <property type="molecule type" value="Genomic_DNA"/>
</dbReference>
<dbReference type="GO" id="GO:0000160">
    <property type="term" value="P:phosphorelay signal transduction system"/>
    <property type="evidence" value="ECO:0007669"/>
    <property type="project" value="InterPro"/>
</dbReference>
<evidence type="ECO:0000256" key="1">
    <source>
        <dbReference type="PROSITE-ProRule" id="PRU00169"/>
    </source>
</evidence>
<dbReference type="InterPro" id="IPR001789">
    <property type="entry name" value="Sig_transdc_resp-reg_receiver"/>
</dbReference>
<feature type="domain" description="Response regulatory" evidence="2">
    <location>
        <begin position="1"/>
        <end position="40"/>
    </location>
</feature>
<evidence type="ECO:0000313" key="3">
    <source>
        <dbReference type="EMBL" id="CAA9228029.1"/>
    </source>
</evidence>
<proteinExistence type="predicted"/>
<organism evidence="3">
    <name type="scientific">uncultured Chloroflexota bacterium</name>
    <dbReference type="NCBI Taxonomy" id="166587"/>
    <lineage>
        <taxon>Bacteria</taxon>
        <taxon>Bacillati</taxon>
        <taxon>Chloroflexota</taxon>
        <taxon>environmental samples</taxon>
    </lineage>
</organism>
<dbReference type="Gene3D" id="3.40.50.2300">
    <property type="match status" value="1"/>
</dbReference>
<accession>A0A6J4HL65</accession>
<name>A0A6J4HL65_9CHLR</name>
<comment type="caution">
    <text evidence="1">Lacks conserved residue(s) required for the propagation of feature annotation.</text>
</comment>
<reference evidence="3" key="1">
    <citation type="submission" date="2020-02" db="EMBL/GenBank/DDBJ databases">
        <authorList>
            <person name="Meier V. D."/>
        </authorList>
    </citation>
    <scope>NUCLEOTIDE SEQUENCE</scope>
    <source>
        <strain evidence="3">AVDCRST_MAG77</strain>
    </source>
</reference>
<dbReference type="InterPro" id="IPR011006">
    <property type="entry name" value="CheY-like_superfamily"/>
</dbReference>
<sequence>MVTGADPADAAAATERLGAVGFVAKPFDLDTLLDVVGRHAAGR</sequence>
<evidence type="ECO:0000259" key="2">
    <source>
        <dbReference type="PROSITE" id="PS50110"/>
    </source>
</evidence>
<dbReference type="PROSITE" id="PS50110">
    <property type="entry name" value="RESPONSE_REGULATORY"/>
    <property type="match status" value="1"/>
</dbReference>